<protein>
    <submittedName>
        <fullName evidence="3">Amidohydrolase family protein</fullName>
    </submittedName>
</protein>
<evidence type="ECO:0000259" key="2">
    <source>
        <dbReference type="Pfam" id="PF04909"/>
    </source>
</evidence>
<dbReference type="Gene3D" id="3.20.20.140">
    <property type="entry name" value="Metal-dependent hydrolases"/>
    <property type="match status" value="1"/>
</dbReference>
<gene>
    <name evidence="3" type="ORF">OG308_24190</name>
</gene>
<dbReference type="InterPro" id="IPR052350">
    <property type="entry name" value="Metallo-dep_Lactonases"/>
</dbReference>
<evidence type="ECO:0000313" key="3">
    <source>
        <dbReference type="EMBL" id="WTY34402.1"/>
    </source>
</evidence>
<dbReference type="SUPFAM" id="SSF51556">
    <property type="entry name" value="Metallo-dependent hydrolases"/>
    <property type="match status" value="1"/>
</dbReference>
<evidence type="ECO:0000256" key="1">
    <source>
        <dbReference type="ARBA" id="ARBA00038310"/>
    </source>
</evidence>
<reference evidence="3 4" key="1">
    <citation type="submission" date="2022-10" db="EMBL/GenBank/DDBJ databases">
        <title>The complete genomes of actinobacterial strains from the NBC collection.</title>
        <authorList>
            <person name="Joergensen T.S."/>
            <person name="Alvarez Arevalo M."/>
            <person name="Sterndorff E.B."/>
            <person name="Faurdal D."/>
            <person name="Vuksanovic O."/>
            <person name="Mourched A.-S."/>
            <person name="Charusanti P."/>
            <person name="Shaw S."/>
            <person name="Blin K."/>
            <person name="Weber T."/>
        </authorList>
    </citation>
    <scope>NUCLEOTIDE SEQUENCE [LARGE SCALE GENOMIC DNA]</scope>
    <source>
        <strain evidence="3 4">NBC_01413</strain>
    </source>
</reference>
<proteinExistence type="inferred from homology"/>
<feature type="domain" description="Amidohydrolase-related" evidence="2">
    <location>
        <begin position="9"/>
        <end position="289"/>
    </location>
</feature>
<name>A0ABZ1N362_9NOCA</name>
<dbReference type="EMBL" id="CP109527">
    <property type="protein sequence ID" value="WTY34402.1"/>
    <property type="molecule type" value="Genomic_DNA"/>
</dbReference>
<dbReference type="PANTHER" id="PTHR43569">
    <property type="entry name" value="AMIDOHYDROLASE"/>
    <property type="match status" value="1"/>
</dbReference>
<dbReference type="RefSeq" id="WP_405146747.1">
    <property type="nucleotide sequence ID" value="NZ_CP109527.1"/>
</dbReference>
<evidence type="ECO:0000313" key="4">
    <source>
        <dbReference type="Proteomes" id="UP001621418"/>
    </source>
</evidence>
<dbReference type="PANTHER" id="PTHR43569:SF1">
    <property type="entry name" value="BLL3371 PROTEIN"/>
    <property type="match status" value="1"/>
</dbReference>
<organism evidence="3 4">
    <name type="scientific">Nocardia salmonicida</name>
    <dbReference type="NCBI Taxonomy" id="53431"/>
    <lineage>
        <taxon>Bacteria</taxon>
        <taxon>Bacillati</taxon>
        <taxon>Actinomycetota</taxon>
        <taxon>Actinomycetes</taxon>
        <taxon>Mycobacteriales</taxon>
        <taxon>Nocardiaceae</taxon>
        <taxon>Nocardia</taxon>
    </lineage>
</organism>
<accession>A0ABZ1N362</accession>
<dbReference type="Proteomes" id="UP001621418">
    <property type="component" value="Chromosome"/>
</dbReference>
<dbReference type="InterPro" id="IPR006680">
    <property type="entry name" value="Amidohydro-rel"/>
</dbReference>
<dbReference type="Pfam" id="PF04909">
    <property type="entry name" value="Amidohydro_2"/>
    <property type="match status" value="1"/>
</dbReference>
<dbReference type="InterPro" id="IPR032466">
    <property type="entry name" value="Metal_Hydrolase"/>
</dbReference>
<keyword evidence="4" id="KW-1185">Reference proteome</keyword>
<sequence length="290" mass="31807">MTHTRTAIVDSHIHFWDRSKNFFASPSREQRKAFGTTGENVAHRRHYGPADYRAEAGDVSKVVWVTATLAPQGVTPEIAWISELADDEPMIAGIVGSVDPGLSPSERKAELAAQASFGRFRGVRVLTGLDHASPTADEYMRMLADVGARYDLVAHQETMTDAAHLAEQHPDVPFVLEHCGWPTRPADPGYVAAWREGISALASVGSVHCKLSGLAMTLRTFDVDAQRPFLEHCLESFGVDRCMVGSNFPVDAKYGRFDELIELYRAVTAGLGVSAQQKLFAGNAERFYDV</sequence>
<comment type="similarity">
    <text evidence="1">Belongs to the metallo-dependent hydrolases superfamily.</text>
</comment>